<sequence>MPIPVRISEEPMTELELHTRTSPLSAHDYLSLELARPLPDLCTGHGLPAIEHRPGIIRFRRAPHGPEQDSPGFFLRWLPRRLFSFKTVHLEVTADLHGDWPICGRCIRSAKVFRLIGHTLVLTGILVLIVLLAGMQVGLGRQIQVPLVFVLFPGWLPCGLLLAAFAYLRARTFVRCRPITSTTTVVIRAHPAFAAAAASDSGPDVG</sequence>
<gene>
    <name evidence="2" type="ORF">AWN90_10905</name>
</gene>
<evidence type="ECO:0000313" key="3">
    <source>
        <dbReference type="Proteomes" id="UP000076512"/>
    </source>
</evidence>
<keyword evidence="1" id="KW-0812">Transmembrane</keyword>
<feature type="transmembrane region" description="Helical" evidence="1">
    <location>
        <begin position="147"/>
        <end position="168"/>
    </location>
</feature>
<organism evidence="2 3">
    <name type="scientific">Nocardia terpenica</name>
    <dbReference type="NCBI Taxonomy" id="455432"/>
    <lineage>
        <taxon>Bacteria</taxon>
        <taxon>Bacillati</taxon>
        <taxon>Actinomycetota</taxon>
        <taxon>Actinomycetes</taxon>
        <taxon>Mycobacteriales</taxon>
        <taxon>Nocardiaceae</taxon>
        <taxon>Nocardia</taxon>
    </lineage>
</organism>
<proteinExistence type="predicted"/>
<protein>
    <submittedName>
        <fullName evidence="2">Uncharacterized protein</fullName>
    </submittedName>
</protein>
<keyword evidence="1" id="KW-0472">Membrane</keyword>
<dbReference type="EMBL" id="LWGR01000021">
    <property type="protein sequence ID" value="KZM68388.1"/>
    <property type="molecule type" value="Genomic_DNA"/>
</dbReference>
<name>A0A164HCB0_9NOCA</name>
<evidence type="ECO:0000313" key="2">
    <source>
        <dbReference type="EMBL" id="KZM68388.1"/>
    </source>
</evidence>
<accession>A0A164HCB0</accession>
<feature type="transmembrane region" description="Helical" evidence="1">
    <location>
        <begin position="115"/>
        <end position="135"/>
    </location>
</feature>
<keyword evidence="3" id="KW-1185">Reference proteome</keyword>
<comment type="caution">
    <text evidence="2">The sequence shown here is derived from an EMBL/GenBank/DDBJ whole genome shotgun (WGS) entry which is preliminary data.</text>
</comment>
<reference evidence="2 3" key="1">
    <citation type="submission" date="2016-04" db="EMBL/GenBank/DDBJ databases">
        <authorList>
            <person name="Evans L.H."/>
            <person name="Alamgir A."/>
            <person name="Owens N."/>
            <person name="Weber N.D."/>
            <person name="Virtaneva K."/>
            <person name="Barbian K."/>
            <person name="Babar A."/>
            <person name="Rosenke K."/>
        </authorList>
    </citation>
    <scope>NUCLEOTIDE SEQUENCE [LARGE SCALE GENOMIC DNA]</scope>
    <source>
        <strain evidence="2 3">IFM 0406</strain>
    </source>
</reference>
<evidence type="ECO:0000256" key="1">
    <source>
        <dbReference type="SAM" id="Phobius"/>
    </source>
</evidence>
<dbReference type="AlphaFoldDB" id="A0A164HCB0"/>
<keyword evidence="1" id="KW-1133">Transmembrane helix</keyword>
<dbReference type="Proteomes" id="UP000076512">
    <property type="component" value="Unassembled WGS sequence"/>
</dbReference>